<dbReference type="InterPro" id="IPR051685">
    <property type="entry name" value="Ycf3/AcsC/BcsC/TPR_MFPF"/>
</dbReference>
<proteinExistence type="predicted"/>
<gene>
    <name evidence="3" type="ORF">METZ01_LOCUS199171</name>
</gene>
<dbReference type="PROSITE" id="PS50005">
    <property type="entry name" value="TPR"/>
    <property type="match status" value="1"/>
</dbReference>
<dbReference type="PANTHER" id="PTHR44943:SF4">
    <property type="entry name" value="TPR REPEAT-CONTAINING PROTEIN MJ0798"/>
    <property type="match status" value="1"/>
</dbReference>
<dbReference type="InterPro" id="IPR011990">
    <property type="entry name" value="TPR-like_helical_dom_sf"/>
</dbReference>
<evidence type="ECO:0000256" key="1">
    <source>
        <dbReference type="ARBA" id="ARBA00022737"/>
    </source>
</evidence>
<evidence type="ECO:0000256" key="2">
    <source>
        <dbReference type="ARBA" id="ARBA00022803"/>
    </source>
</evidence>
<dbReference type="Pfam" id="PF13174">
    <property type="entry name" value="TPR_6"/>
    <property type="match status" value="1"/>
</dbReference>
<keyword evidence="1" id="KW-0677">Repeat</keyword>
<name>A0A382E8Y3_9ZZZZ</name>
<dbReference type="AlphaFoldDB" id="A0A382E8Y3"/>
<dbReference type="PANTHER" id="PTHR44943">
    <property type="entry name" value="CELLULOSE SYNTHASE OPERON PROTEIN C"/>
    <property type="match status" value="1"/>
</dbReference>
<evidence type="ECO:0000313" key="3">
    <source>
        <dbReference type="EMBL" id="SVB46317.1"/>
    </source>
</evidence>
<dbReference type="EMBL" id="UINC01042967">
    <property type="protein sequence ID" value="SVB46317.1"/>
    <property type="molecule type" value="Genomic_DNA"/>
</dbReference>
<dbReference type="SMART" id="SM00028">
    <property type="entry name" value="TPR"/>
    <property type="match status" value="3"/>
</dbReference>
<dbReference type="InterPro" id="IPR019734">
    <property type="entry name" value="TPR_rpt"/>
</dbReference>
<sequence length="177" mass="20718">MILLFFSNINAEERKSELNNLFIQLKDSEISKAIEIEKKIWKIWSMHPANDRKGYRLTELLAQGSFLMTQQKFNKAYEIFTQIILADPSWSEAWNKRATVLYMMGKYEDSQKDIDQVLKLEKRHFGALSGQGLVQTELKNYDKAINSYLEVQKIYPSMQAPKVMIPHLKELIKNQSI</sequence>
<accession>A0A382E8Y3</accession>
<dbReference type="SUPFAM" id="SSF48452">
    <property type="entry name" value="TPR-like"/>
    <property type="match status" value="1"/>
</dbReference>
<organism evidence="3">
    <name type="scientific">marine metagenome</name>
    <dbReference type="NCBI Taxonomy" id="408172"/>
    <lineage>
        <taxon>unclassified sequences</taxon>
        <taxon>metagenomes</taxon>
        <taxon>ecological metagenomes</taxon>
    </lineage>
</organism>
<reference evidence="3" key="1">
    <citation type="submission" date="2018-05" db="EMBL/GenBank/DDBJ databases">
        <authorList>
            <person name="Lanie J.A."/>
            <person name="Ng W.-L."/>
            <person name="Kazmierczak K.M."/>
            <person name="Andrzejewski T.M."/>
            <person name="Davidsen T.M."/>
            <person name="Wayne K.J."/>
            <person name="Tettelin H."/>
            <person name="Glass J.I."/>
            <person name="Rusch D."/>
            <person name="Podicherti R."/>
            <person name="Tsui H.-C.T."/>
            <person name="Winkler M.E."/>
        </authorList>
    </citation>
    <scope>NUCLEOTIDE SEQUENCE</scope>
</reference>
<keyword evidence="2" id="KW-0802">TPR repeat</keyword>
<protein>
    <submittedName>
        <fullName evidence="3">Uncharacterized protein</fullName>
    </submittedName>
</protein>
<dbReference type="Gene3D" id="1.25.40.10">
    <property type="entry name" value="Tetratricopeptide repeat domain"/>
    <property type="match status" value="1"/>
</dbReference>